<dbReference type="EMBL" id="CP047901">
    <property type="protein sequence ID" value="QHO63114.1"/>
    <property type="molecule type" value="Genomic_DNA"/>
</dbReference>
<accession>A0A857N563</accession>
<dbReference type="Proteomes" id="UP000463983">
    <property type="component" value="Chromosome"/>
</dbReference>
<keyword evidence="2" id="KW-1185">Reference proteome</keyword>
<protein>
    <submittedName>
        <fullName evidence="1">Uncharacterized protein</fullName>
    </submittedName>
</protein>
<proteinExistence type="predicted"/>
<sequence>MVERVCIYGYNGVSDEDRFFMEWDRQQEGEKGRCGEKKVDEPG</sequence>
<evidence type="ECO:0000313" key="1">
    <source>
        <dbReference type="EMBL" id="QHO63114.1"/>
    </source>
</evidence>
<evidence type="ECO:0000313" key="2">
    <source>
        <dbReference type="Proteomes" id="UP000463983"/>
    </source>
</evidence>
<gene>
    <name evidence="1" type="ORF">MICH65_0133</name>
</gene>
<reference evidence="2" key="1">
    <citation type="journal article" date="2020" name="Microorganisms">
        <title>Complete Genome of a Member of a New Bacterial Lineage in the Microgenomates Group Reveals an Unusual Nucleotide Composition Disparity Between Two Strands of DNA and Limited Metabolic Potential.</title>
        <authorList>
            <person name="Kadnikov V.V."/>
            <person name="Mardanov A.V."/>
            <person name="Beletsky A.V."/>
            <person name="Karnachuk O.V."/>
            <person name="Ravin N.V."/>
        </authorList>
    </citation>
    <scope>NUCLEOTIDE SEQUENCE [LARGE SCALE GENOMIC DNA]</scope>
</reference>
<dbReference type="AlphaFoldDB" id="A0A857N563"/>
<organism evidence="1 2">
    <name type="scientific">Candidatus Chazhemtobacterium aquaticus</name>
    <dbReference type="NCBI Taxonomy" id="2715735"/>
    <lineage>
        <taxon>Bacteria</taxon>
        <taxon>Candidatus Chazhemtobacteraceae</taxon>
        <taxon>Candidatus Chazhemtobacterium</taxon>
    </lineage>
</organism>
<dbReference type="KEGG" id="caqa:MICH65_0133"/>
<name>A0A857N563_9BACT</name>